<dbReference type="AlphaFoldDB" id="A0A498QJB5"/>
<evidence type="ECO:0000313" key="1">
    <source>
        <dbReference type="EMBL" id="VBA46781.1"/>
    </source>
</evidence>
<name>A0A498QJB5_9MYCO</name>
<reference evidence="1 2" key="1">
    <citation type="submission" date="2018-09" db="EMBL/GenBank/DDBJ databases">
        <authorList>
            <person name="Tagini F."/>
        </authorList>
    </citation>
    <scope>NUCLEOTIDE SEQUENCE [LARGE SCALE GENOMIC DNA]</scope>
    <source>
        <strain evidence="1 2">MK142</strain>
    </source>
</reference>
<dbReference type="RefSeq" id="WP_167480117.1">
    <property type="nucleotide sequence ID" value="NZ_JAIENV010000137.1"/>
</dbReference>
<dbReference type="Proteomes" id="UP000268285">
    <property type="component" value="Unassembled WGS sequence"/>
</dbReference>
<proteinExistence type="predicted"/>
<organism evidence="1 2">
    <name type="scientific">Mycobacterium pseudokansasii</name>
    <dbReference type="NCBI Taxonomy" id="2341080"/>
    <lineage>
        <taxon>Bacteria</taxon>
        <taxon>Bacillati</taxon>
        <taxon>Actinomycetota</taxon>
        <taxon>Actinomycetes</taxon>
        <taxon>Mycobacteriales</taxon>
        <taxon>Mycobacteriaceae</taxon>
        <taxon>Mycobacterium</taxon>
    </lineage>
</organism>
<sequence>MHFFSASWWRVWLPAGILQDAPAFQEGELPRRLWRIIVTKPGAAG</sequence>
<gene>
    <name evidence="1" type="ORF">LAUMK142_00476</name>
</gene>
<protein>
    <submittedName>
        <fullName evidence="1">Uncharacterized protein</fullName>
    </submittedName>
</protein>
<dbReference type="EMBL" id="UPHU01000001">
    <property type="protein sequence ID" value="VBA46781.1"/>
    <property type="molecule type" value="Genomic_DNA"/>
</dbReference>
<evidence type="ECO:0000313" key="2">
    <source>
        <dbReference type="Proteomes" id="UP000268285"/>
    </source>
</evidence>
<accession>A0A498QJB5</accession>
<keyword evidence="2" id="KW-1185">Reference proteome</keyword>